<gene>
    <name evidence="1" type="ORF">B0F88_11099</name>
</gene>
<dbReference type="AlphaFoldDB" id="A0A2S6GVT3"/>
<dbReference type="EMBL" id="PTIY01000010">
    <property type="protein sequence ID" value="PPK69313.1"/>
    <property type="molecule type" value="Genomic_DNA"/>
</dbReference>
<name>A0A2S6GVT3_9GAMM</name>
<accession>A0A2S6GVT3</accession>
<dbReference type="SUPFAM" id="SSF49785">
    <property type="entry name" value="Galactose-binding domain-like"/>
    <property type="match status" value="1"/>
</dbReference>
<keyword evidence="2" id="KW-1185">Reference proteome</keyword>
<reference evidence="1 2" key="1">
    <citation type="submission" date="2018-02" db="EMBL/GenBank/DDBJ databases">
        <title>Subsurface microbial communities from deep shales in Ohio and West Virginia, USA.</title>
        <authorList>
            <person name="Wrighton K."/>
        </authorList>
    </citation>
    <scope>NUCLEOTIDE SEQUENCE [LARGE SCALE GENOMIC DNA]</scope>
    <source>
        <strain evidence="1 2">OWC-G53F</strain>
    </source>
</reference>
<protein>
    <submittedName>
        <fullName evidence="1">Uncharacterized protein</fullName>
    </submittedName>
</protein>
<evidence type="ECO:0000313" key="1">
    <source>
        <dbReference type="EMBL" id="PPK69313.1"/>
    </source>
</evidence>
<dbReference type="InterPro" id="IPR008979">
    <property type="entry name" value="Galactose-bd-like_sf"/>
</dbReference>
<evidence type="ECO:0000313" key="2">
    <source>
        <dbReference type="Proteomes" id="UP000238071"/>
    </source>
</evidence>
<dbReference type="Proteomes" id="UP000238071">
    <property type="component" value="Unassembled WGS sequence"/>
</dbReference>
<dbReference type="RefSeq" id="WP_104424351.1">
    <property type="nucleotide sequence ID" value="NZ_PTIY01000010.1"/>
</dbReference>
<proteinExistence type="predicted"/>
<organism evidence="1 2">
    <name type="scientific">Methylobacter tundripaludum</name>
    <dbReference type="NCBI Taxonomy" id="173365"/>
    <lineage>
        <taxon>Bacteria</taxon>
        <taxon>Pseudomonadati</taxon>
        <taxon>Pseudomonadota</taxon>
        <taxon>Gammaproteobacteria</taxon>
        <taxon>Methylococcales</taxon>
        <taxon>Methylococcaceae</taxon>
        <taxon>Methylobacter</taxon>
    </lineage>
</organism>
<comment type="caution">
    <text evidence="1">The sequence shown here is derived from an EMBL/GenBank/DDBJ whole genome shotgun (WGS) entry which is preliminary data.</text>
</comment>
<sequence length="159" mass="18610">MRKIMINQVAKNILPSDLNFLDLEQLAQVEFTSECREYPVESALLLTDDSSTGWQAASSGEQTIRIVFDQPRIVEHIFLVIDEQQQSRTQEFILCWLMDKESAYRELLRQQYHFSPPDTTREIEHYEVRLDQVKTLELRIMPDINGGEARAKLKQLRLA</sequence>
<dbReference type="OrthoDB" id="5572942at2"/>
<dbReference type="Gene3D" id="2.60.120.260">
    <property type="entry name" value="Galactose-binding domain-like"/>
    <property type="match status" value="1"/>
</dbReference>